<gene>
    <name evidence="2" type="ORF">EEI45_02915</name>
</gene>
<evidence type="ECO:0000313" key="2">
    <source>
        <dbReference type="EMBL" id="AZK43871.1"/>
    </source>
</evidence>
<proteinExistence type="predicted"/>
<feature type="transmembrane region" description="Helical" evidence="1">
    <location>
        <begin position="7"/>
        <end position="29"/>
    </location>
</feature>
<dbReference type="RefSeq" id="WP_125164081.1">
    <property type="nucleotide sequence ID" value="NZ_CP034234.1"/>
</dbReference>
<evidence type="ECO:0000256" key="1">
    <source>
        <dbReference type="SAM" id="Phobius"/>
    </source>
</evidence>
<evidence type="ECO:0000313" key="3">
    <source>
        <dbReference type="Proteomes" id="UP000278804"/>
    </source>
</evidence>
<keyword evidence="1" id="KW-0472">Membrane</keyword>
<feature type="transmembrane region" description="Helical" evidence="1">
    <location>
        <begin position="35"/>
        <end position="54"/>
    </location>
</feature>
<reference evidence="2 3" key="1">
    <citation type="journal article" date="2020" name="Int. J. Syst. Evol. Microbiol.">
        <title>Description of Erysipelothrix piscisicarius sp. nov., an emergent fish pathogen, and assessment of virulence using a tiger barb (Puntigrus tetrazona) infection model.</title>
        <authorList>
            <person name="Pomaranski E.K."/>
            <person name="Griffin M.J."/>
            <person name="Camus A.C."/>
            <person name="Armwood A.R."/>
            <person name="Shelley J."/>
            <person name="Waldbieser G.C."/>
            <person name="LaFrentz B.R."/>
            <person name="Garcia J.C."/>
            <person name="Yanong R."/>
            <person name="Soto E."/>
        </authorList>
    </citation>
    <scope>NUCLEOTIDE SEQUENCE [LARGE SCALE GENOMIC DNA]</scope>
    <source>
        <strain evidence="2 3">15TAL0474</strain>
    </source>
</reference>
<keyword evidence="3" id="KW-1185">Reference proteome</keyword>
<organism evidence="2 3">
    <name type="scientific">Erysipelothrix piscisicarius</name>
    <dbReference type="NCBI Taxonomy" id="2485784"/>
    <lineage>
        <taxon>Bacteria</taxon>
        <taxon>Bacillati</taxon>
        <taxon>Bacillota</taxon>
        <taxon>Erysipelotrichia</taxon>
        <taxon>Erysipelotrichales</taxon>
        <taxon>Erysipelotrichaceae</taxon>
        <taxon>Erysipelothrix</taxon>
    </lineage>
</organism>
<accession>A0A3S8RLM8</accession>
<feature type="transmembrane region" description="Helical" evidence="1">
    <location>
        <begin position="174"/>
        <end position="193"/>
    </location>
</feature>
<keyword evidence="1" id="KW-0812">Transmembrane</keyword>
<feature type="transmembrane region" description="Helical" evidence="1">
    <location>
        <begin position="104"/>
        <end position="123"/>
    </location>
</feature>
<dbReference type="KEGG" id="eri:EEI45_02915"/>
<dbReference type="EMBL" id="CP034234">
    <property type="protein sequence ID" value="AZK43871.1"/>
    <property type="molecule type" value="Genomic_DNA"/>
</dbReference>
<dbReference type="Proteomes" id="UP000278804">
    <property type="component" value="Chromosome"/>
</dbReference>
<dbReference type="AlphaFoldDB" id="A0A3S8RLM8"/>
<protein>
    <submittedName>
        <fullName evidence="2">Uncharacterized protein</fullName>
    </submittedName>
</protein>
<feature type="transmembrane region" description="Helical" evidence="1">
    <location>
        <begin position="75"/>
        <end position="98"/>
    </location>
</feature>
<sequence>MRLVRKAAFAGYIMYISFIFLIGNAASFQNLFNDIYFVIGTIVLYFSIYIKEYCEMMTVHRYGSKINFALKTIGNAVYHASVLYFILVLFYLILSIYFYSGFDFYYFLKIMVLVVVLGISEVLVKLLRLGSKLPITSIVEFLLILSSTSYYMPILDNPMNPFYIFYHLEGLNCGVIILNYLPYVFLLMLVFYLKMEDLEL</sequence>
<name>A0A3S8RLM8_9FIRM</name>
<feature type="transmembrane region" description="Helical" evidence="1">
    <location>
        <begin position="135"/>
        <end position="154"/>
    </location>
</feature>
<keyword evidence="1" id="KW-1133">Transmembrane helix</keyword>